<keyword evidence="3" id="KW-1185">Reference proteome</keyword>
<dbReference type="KEGG" id="asla:NCTC11923_01211"/>
<keyword evidence="1" id="KW-1133">Transmembrane helix</keyword>
<keyword evidence="1" id="KW-0472">Membrane</keyword>
<dbReference type="Proteomes" id="UP000276899">
    <property type="component" value="Chromosome"/>
</dbReference>
<dbReference type="RefSeq" id="WP_026426807.1">
    <property type="nucleotide sequence ID" value="NZ_CBCRWE010000078.1"/>
</dbReference>
<accession>A0A3S4STB4</accession>
<evidence type="ECO:0000256" key="1">
    <source>
        <dbReference type="SAM" id="Phobius"/>
    </source>
</evidence>
<evidence type="ECO:0000313" key="2">
    <source>
        <dbReference type="EMBL" id="VEG74577.1"/>
    </source>
</evidence>
<protein>
    <submittedName>
        <fullName evidence="2">Uncharacterized protein</fullName>
    </submittedName>
</protein>
<evidence type="ECO:0000313" key="3">
    <source>
        <dbReference type="Proteomes" id="UP000276899"/>
    </source>
</evidence>
<reference evidence="2 3" key="1">
    <citation type="submission" date="2018-12" db="EMBL/GenBank/DDBJ databases">
        <authorList>
            <consortium name="Pathogen Informatics"/>
        </authorList>
    </citation>
    <scope>NUCLEOTIDE SEQUENCE [LARGE SCALE GENOMIC DNA]</scope>
    <source>
        <strain evidence="2 3">NCTC11923</strain>
    </source>
</reference>
<dbReference type="AlphaFoldDB" id="A0A3S4STB4"/>
<proteinExistence type="predicted"/>
<name>A0A3S4STB4_9ACTO</name>
<keyword evidence="1" id="KW-0812">Transmembrane</keyword>
<gene>
    <name evidence="2" type="ORF">NCTC11923_01211</name>
</gene>
<dbReference type="EMBL" id="LR134363">
    <property type="protein sequence ID" value="VEG74577.1"/>
    <property type="molecule type" value="Genomic_DNA"/>
</dbReference>
<dbReference type="STRING" id="1278298.GCA_000428685_01669"/>
<organism evidence="2 3">
    <name type="scientific">Actinomyces slackii</name>
    <dbReference type="NCBI Taxonomy" id="52774"/>
    <lineage>
        <taxon>Bacteria</taxon>
        <taxon>Bacillati</taxon>
        <taxon>Actinomycetota</taxon>
        <taxon>Actinomycetes</taxon>
        <taxon>Actinomycetales</taxon>
        <taxon>Actinomycetaceae</taxon>
        <taxon>Actinomyces</taxon>
    </lineage>
</organism>
<feature type="transmembrane region" description="Helical" evidence="1">
    <location>
        <begin position="34"/>
        <end position="53"/>
    </location>
</feature>
<sequence>MIKLLCTLQILAGNVCERVTARLGGERGASTVEWVIITGFLIVVAAVVGRAVIRLVTDASSNLQIPRPT</sequence>